<sequence length="66" mass="7669">MIKVVEDALGFEVVKRRHGGKQGGNSILTEEGKDYLDKYMEFDTEVRRFANKKFNEIFVGNKKLED</sequence>
<proteinExistence type="predicted"/>
<organism evidence="1 2">
    <name type="scientific">Miniphocaeibacter halophilus</name>
    <dbReference type="NCBI Taxonomy" id="2931922"/>
    <lineage>
        <taxon>Bacteria</taxon>
        <taxon>Bacillati</taxon>
        <taxon>Bacillota</taxon>
        <taxon>Tissierellia</taxon>
        <taxon>Tissierellales</taxon>
        <taxon>Peptoniphilaceae</taxon>
        <taxon>Miniphocaeibacter</taxon>
    </lineage>
</organism>
<evidence type="ECO:0000313" key="1">
    <source>
        <dbReference type="EMBL" id="QQK07400.1"/>
    </source>
</evidence>
<name>A0AC61MPE0_9FIRM</name>
<gene>
    <name evidence="1" type="ORF">JFY71_08770</name>
</gene>
<dbReference type="EMBL" id="CP066744">
    <property type="protein sequence ID" value="QQK07400.1"/>
    <property type="molecule type" value="Genomic_DNA"/>
</dbReference>
<keyword evidence="2" id="KW-1185">Reference proteome</keyword>
<evidence type="ECO:0000313" key="2">
    <source>
        <dbReference type="Proteomes" id="UP000595814"/>
    </source>
</evidence>
<accession>A0AC61MPE0</accession>
<dbReference type="Proteomes" id="UP000595814">
    <property type="component" value="Chromosome"/>
</dbReference>
<protein>
    <submittedName>
        <fullName evidence="1">Uncharacterized protein</fullName>
    </submittedName>
</protein>
<reference evidence="1 2" key="1">
    <citation type="journal article" date="2022" name="Int. J. Syst. Evol. Microbiol.">
        <title>Miniphocaeibacter halophilus sp. nov., an ammonium-tolerant acetate-producing bacterium isolated from a biogas system.</title>
        <authorList>
            <person name="Schnurer A."/>
            <person name="Singh A."/>
            <person name="Bi S."/>
            <person name="Qiao W."/>
            <person name="Westerholm M."/>
        </authorList>
    </citation>
    <scope>NUCLEOTIDE SEQUENCE [LARGE SCALE GENOMIC DNA]</scope>
    <source>
        <strain evidence="1 2">AMB_01</strain>
    </source>
</reference>